<accession>A0ABP7U2C5</accession>
<sequence>MLNMNLFNLMRTVLGIRKARRVPPVSAKPQIGSSLVCNDFRVRLKYPLGDEQWEWLSIMGWRHVNMRSNRRRYQSLSDAVFRKLLDKDARDEAHQTIMQQAAVLSGK</sequence>
<dbReference type="EMBL" id="BAAAZE010000016">
    <property type="protein sequence ID" value="GAA4034820.1"/>
    <property type="molecule type" value="Genomic_DNA"/>
</dbReference>
<evidence type="ECO:0000313" key="2">
    <source>
        <dbReference type="Proteomes" id="UP001501353"/>
    </source>
</evidence>
<organism evidence="1 2">
    <name type="scientific">Actimicrobium antarcticum</name>
    <dbReference type="NCBI Taxonomy" id="1051899"/>
    <lineage>
        <taxon>Bacteria</taxon>
        <taxon>Pseudomonadati</taxon>
        <taxon>Pseudomonadota</taxon>
        <taxon>Betaproteobacteria</taxon>
        <taxon>Burkholderiales</taxon>
        <taxon>Oxalobacteraceae</taxon>
        <taxon>Actimicrobium</taxon>
    </lineage>
</organism>
<reference evidence="2" key="1">
    <citation type="journal article" date="2019" name="Int. J. Syst. Evol. Microbiol.">
        <title>The Global Catalogue of Microorganisms (GCM) 10K type strain sequencing project: providing services to taxonomists for standard genome sequencing and annotation.</title>
        <authorList>
            <consortium name="The Broad Institute Genomics Platform"/>
            <consortium name="The Broad Institute Genome Sequencing Center for Infectious Disease"/>
            <person name="Wu L."/>
            <person name="Ma J."/>
        </authorList>
    </citation>
    <scope>NUCLEOTIDE SEQUENCE [LARGE SCALE GENOMIC DNA]</scope>
    <source>
        <strain evidence="2">JCM 16673</strain>
    </source>
</reference>
<keyword evidence="2" id="KW-1185">Reference proteome</keyword>
<proteinExistence type="predicted"/>
<name>A0ABP7U2C5_9BURK</name>
<protein>
    <submittedName>
        <fullName evidence="1">Uncharacterized protein</fullName>
    </submittedName>
</protein>
<gene>
    <name evidence="1" type="ORF">GCM10022212_38020</name>
</gene>
<evidence type="ECO:0000313" key="1">
    <source>
        <dbReference type="EMBL" id="GAA4034820.1"/>
    </source>
</evidence>
<dbReference type="Proteomes" id="UP001501353">
    <property type="component" value="Unassembled WGS sequence"/>
</dbReference>
<comment type="caution">
    <text evidence="1">The sequence shown here is derived from an EMBL/GenBank/DDBJ whole genome shotgun (WGS) entry which is preliminary data.</text>
</comment>